<evidence type="ECO:0000313" key="1">
    <source>
        <dbReference type="EMBL" id="QJE96129.1"/>
    </source>
</evidence>
<dbReference type="AlphaFoldDB" id="A0A858RI76"/>
<evidence type="ECO:0000313" key="2">
    <source>
        <dbReference type="Proteomes" id="UP000501812"/>
    </source>
</evidence>
<name>A0A858RI76_9BACT</name>
<dbReference type="EMBL" id="CP051774">
    <property type="protein sequence ID" value="QJE96129.1"/>
    <property type="molecule type" value="Genomic_DNA"/>
</dbReference>
<reference evidence="1 2" key="1">
    <citation type="submission" date="2020-04" db="EMBL/GenBank/DDBJ databases">
        <title>Luteolibacter sp. G-1-1-1 isolated from soil.</title>
        <authorList>
            <person name="Dahal R.H."/>
        </authorList>
    </citation>
    <scope>NUCLEOTIDE SEQUENCE [LARGE SCALE GENOMIC DNA]</scope>
    <source>
        <strain evidence="1 2">G-1-1-1</strain>
    </source>
</reference>
<protein>
    <submittedName>
        <fullName evidence="1">Uncharacterized protein</fullName>
    </submittedName>
</protein>
<proteinExistence type="predicted"/>
<accession>A0A858RI76</accession>
<dbReference type="KEGG" id="luo:HHL09_10140"/>
<sequence length="281" mass="31437">MAVWISLVALLVIKMKGSGGDTTTPAPGYAEKNEQPKPEDIELLNAKLNGCAQHFQEFVSASDLASRALHIINPDKTVPRMVRYYAANSAIPFAGEIRNRYHHVIHTPAGTAIETGWNLNNEQQLDVVFFEDGDDWKMDWDAFVRFSSEPWALFLSAQGPTEGVFRVLARERIGAAGRDEEYIGLVVGAPRLGHPEEVVSPSPEIRVKRASEIGRRIEEAFRAREQGRGAFGSIAVQDDPGEMIRLRVRMARVEGEERSYKITELLATHWMEIEEPVVKAE</sequence>
<dbReference type="RefSeq" id="WP_169454530.1">
    <property type="nucleotide sequence ID" value="NZ_CP051774.1"/>
</dbReference>
<keyword evidence="2" id="KW-1185">Reference proteome</keyword>
<organism evidence="1 2">
    <name type="scientific">Luteolibacter luteus</name>
    <dbReference type="NCBI Taxonomy" id="2728835"/>
    <lineage>
        <taxon>Bacteria</taxon>
        <taxon>Pseudomonadati</taxon>
        <taxon>Verrucomicrobiota</taxon>
        <taxon>Verrucomicrobiia</taxon>
        <taxon>Verrucomicrobiales</taxon>
        <taxon>Verrucomicrobiaceae</taxon>
        <taxon>Luteolibacter</taxon>
    </lineage>
</organism>
<dbReference type="Proteomes" id="UP000501812">
    <property type="component" value="Chromosome"/>
</dbReference>
<gene>
    <name evidence="1" type="ORF">HHL09_10140</name>
</gene>